<organism evidence="8">
    <name type="scientific">freshwater metagenome</name>
    <dbReference type="NCBI Taxonomy" id="449393"/>
    <lineage>
        <taxon>unclassified sequences</taxon>
        <taxon>metagenomes</taxon>
        <taxon>ecological metagenomes</taxon>
    </lineage>
</organism>
<dbReference type="UniPathway" id="UPA00251">
    <property type="reaction ID" value="UER00317"/>
</dbReference>
<dbReference type="EC" id="5.4.3.8" evidence="4"/>
<sequence>MTGTIPFCDETACARAGCTATVCRGAGMPSNQQFFDRSARVIPGGVNSSIRAFKAVGGTPYVVSRAQGAFVYDVEGNELIDLVQSYGAIILGHAHPKVTEAIRTAAGDGTSYGAPTPREMKLAEAISERVPSCERVRFMNSGTEATSTAVRLARGATGRKRIVTFHGNFHGATDALLAAGGSGVATLGLPGTAGVPDEAVANTWVLPYNVVPTLDNDVAAVFVEPVAANMGLVAPAAGFLEGLRAECDRVGALLVFDEVITGFRLGTGGAQAKYDVRPDLTCFGKVIGGGLPIGAVGGRRDIMENLTPLGSVFHAGTLAGNPLATAAGLAALNELNADVYMELMARARRASALLRDACVDAGIAAQFPVVGTLVGMYFGDALHRAPTNFEEAKTTNESLYAQVFHALLSGGVALAPGAYEAVFVGLSHTDAVLDQLADRVATALKGIAR</sequence>
<dbReference type="HAMAP" id="MF_00375">
    <property type="entry name" value="HemL_aminotrans_3"/>
    <property type="match status" value="1"/>
</dbReference>
<evidence type="ECO:0000256" key="1">
    <source>
        <dbReference type="ARBA" id="ARBA00001933"/>
    </source>
</evidence>
<comment type="similarity">
    <text evidence="3">Belongs to the class-III pyridoxal-phosphate-dependent aminotransferase family. HemL subfamily.</text>
</comment>
<dbReference type="NCBIfam" id="NF000818">
    <property type="entry name" value="PRK00062.1"/>
    <property type="match status" value="1"/>
</dbReference>
<dbReference type="InterPro" id="IPR049704">
    <property type="entry name" value="Aminotrans_3_PPA_site"/>
</dbReference>
<accession>A0A6J6H809</accession>
<dbReference type="PANTHER" id="PTHR43713:SF3">
    <property type="entry name" value="GLUTAMATE-1-SEMIALDEHYDE 2,1-AMINOMUTASE 1, CHLOROPLASTIC-RELATED"/>
    <property type="match status" value="1"/>
</dbReference>
<dbReference type="InterPro" id="IPR005814">
    <property type="entry name" value="Aminotrans_3"/>
</dbReference>
<comment type="cofactor">
    <cofactor evidence="1">
        <name>pyridoxal 5'-phosphate</name>
        <dbReference type="ChEBI" id="CHEBI:597326"/>
    </cofactor>
</comment>
<keyword evidence="6" id="KW-0413">Isomerase</keyword>
<gene>
    <name evidence="8" type="ORF">UFOPK1808_01181</name>
</gene>
<dbReference type="AlphaFoldDB" id="A0A6J6H809"/>
<dbReference type="GO" id="GO:0030170">
    <property type="term" value="F:pyridoxal phosphate binding"/>
    <property type="evidence" value="ECO:0007669"/>
    <property type="project" value="InterPro"/>
</dbReference>
<dbReference type="InterPro" id="IPR004639">
    <property type="entry name" value="4pyrrol_synth_GluAld_NH2Trfase"/>
</dbReference>
<evidence type="ECO:0000256" key="3">
    <source>
        <dbReference type="ARBA" id="ARBA00008981"/>
    </source>
</evidence>
<dbReference type="CDD" id="cd00610">
    <property type="entry name" value="OAT_like"/>
    <property type="match status" value="1"/>
</dbReference>
<reference evidence="8" key="1">
    <citation type="submission" date="2020-05" db="EMBL/GenBank/DDBJ databases">
        <authorList>
            <person name="Chiriac C."/>
            <person name="Salcher M."/>
            <person name="Ghai R."/>
            <person name="Kavagutti S V."/>
        </authorList>
    </citation>
    <scope>NUCLEOTIDE SEQUENCE</scope>
</reference>
<dbReference type="EMBL" id="CAEZUL010000161">
    <property type="protein sequence ID" value="CAB4607929.1"/>
    <property type="molecule type" value="Genomic_DNA"/>
</dbReference>
<proteinExistence type="inferred from homology"/>
<dbReference type="SUPFAM" id="SSF53383">
    <property type="entry name" value="PLP-dependent transferases"/>
    <property type="match status" value="1"/>
</dbReference>
<dbReference type="Gene3D" id="3.40.640.10">
    <property type="entry name" value="Type I PLP-dependent aspartate aminotransferase-like (Major domain)"/>
    <property type="match status" value="1"/>
</dbReference>
<dbReference type="GO" id="GO:0006782">
    <property type="term" value="P:protoporphyrinogen IX biosynthetic process"/>
    <property type="evidence" value="ECO:0007669"/>
    <property type="project" value="UniProtKB-UniPathway"/>
</dbReference>
<dbReference type="InterPro" id="IPR015422">
    <property type="entry name" value="PyrdxlP-dep_Trfase_small"/>
</dbReference>
<dbReference type="InterPro" id="IPR015424">
    <property type="entry name" value="PyrdxlP-dep_Trfase"/>
</dbReference>
<keyword evidence="7" id="KW-0627">Porphyrin biosynthesis</keyword>
<keyword evidence="5" id="KW-0663">Pyridoxal phosphate</keyword>
<dbReference type="GO" id="GO:0042286">
    <property type="term" value="F:glutamate-1-semialdehyde 2,1-aminomutase activity"/>
    <property type="evidence" value="ECO:0007669"/>
    <property type="project" value="UniProtKB-EC"/>
</dbReference>
<protein>
    <recommendedName>
        <fullName evidence="4">glutamate-1-semialdehyde 2,1-aminomutase</fullName>
        <ecNumber evidence="4">5.4.3.8</ecNumber>
    </recommendedName>
</protein>
<evidence type="ECO:0000256" key="4">
    <source>
        <dbReference type="ARBA" id="ARBA00012143"/>
    </source>
</evidence>
<dbReference type="FunFam" id="3.40.640.10:FF:000021">
    <property type="entry name" value="Glutamate-1-semialdehyde 2,1-aminomutase"/>
    <property type="match status" value="1"/>
</dbReference>
<evidence type="ECO:0000313" key="8">
    <source>
        <dbReference type="EMBL" id="CAB4607929.1"/>
    </source>
</evidence>
<evidence type="ECO:0000256" key="5">
    <source>
        <dbReference type="ARBA" id="ARBA00022898"/>
    </source>
</evidence>
<dbReference type="InterPro" id="IPR015421">
    <property type="entry name" value="PyrdxlP-dep_Trfase_major"/>
</dbReference>
<dbReference type="Gene3D" id="3.90.1150.10">
    <property type="entry name" value="Aspartate Aminotransferase, domain 1"/>
    <property type="match status" value="1"/>
</dbReference>
<dbReference type="PANTHER" id="PTHR43713">
    <property type="entry name" value="GLUTAMATE-1-SEMIALDEHYDE 2,1-AMINOMUTASE"/>
    <property type="match status" value="1"/>
</dbReference>
<dbReference type="PROSITE" id="PS00600">
    <property type="entry name" value="AA_TRANSFER_CLASS_3"/>
    <property type="match status" value="1"/>
</dbReference>
<name>A0A6J6H809_9ZZZZ</name>
<evidence type="ECO:0000256" key="6">
    <source>
        <dbReference type="ARBA" id="ARBA00023235"/>
    </source>
</evidence>
<comment type="pathway">
    <text evidence="2">Porphyrin-containing compound metabolism; protoporphyrin-IX biosynthesis; 5-aminolevulinate from L-glutamyl-tRNA(Glu): step 2/2.</text>
</comment>
<dbReference type="GO" id="GO:0008483">
    <property type="term" value="F:transaminase activity"/>
    <property type="evidence" value="ECO:0007669"/>
    <property type="project" value="InterPro"/>
</dbReference>
<evidence type="ECO:0000256" key="7">
    <source>
        <dbReference type="ARBA" id="ARBA00023244"/>
    </source>
</evidence>
<dbReference type="Pfam" id="PF00202">
    <property type="entry name" value="Aminotran_3"/>
    <property type="match status" value="1"/>
</dbReference>
<evidence type="ECO:0000256" key="2">
    <source>
        <dbReference type="ARBA" id="ARBA00004819"/>
    </source>
</evidence>